<sequence>MLHQTLYMDTVFQHQAKQSRQYRPADYDCLLS</sequence>
<name>V7DB96_9PSED</name>
<dbReference type="AlphaFoldDB" id="V7DB96"/>
<accession>V7DB96</accession>
<proteinExistence type="predicted"/>
<dbReference type="EMBL" id="AXUP01000242">
    <property type="protein sequence ID" value="ESW38521.1"/>
    <property type="molecule type" value="Genomic_DNA"/>
</dbReference>
<organism evidence="1 2">
    <name type="scientific">Pseudomonas taiwanensis SJ9</name>
    <dbReference type="NCBI Taxonomy" id="1388762"/>
    <lineage>
        <taxon>Bacteria</taxon>
        <taxon>Pseudomonadati</taxon>
        <taxon>Pseudomonadota</taxon>
        <taxon>Gammaproteobacteria</taxon>
        <taxon>Pseudomonadales</taxon>
        <taxon>Pseudomonadaceae</taxon>
        <taxon>Pseudomonas</taxon>
    </lineage>
</organism>
<comment type="caution">
    <text evidence="1">The sequence shown here is derived from an EMBL/GenBank/DDBJ whole genome shotgun (WGS) entry which is preliminary data.</text>
</comment>
<reference evidence="1 2" key="1">
    <citation type="submission" date="2013-10" db="EMBL/GenBank/DDBJ databases">
        <title>Whole Genome Shotgun Sequence of Pseudomonas taiwanensis SJ9.</title>
        <authorList>
            <person name="Hong S.-J."/>
            <person name="Shin J.-H."/>
        </authorList>
    </citation>
    <scope>NUCLEOTIDE SEQUENCE [LARGE SCALE GENOMIC DNA]</scope>
    <source>
        <strain evidence="1 2">SJ9</strain>
    </source>
</reference>
<dbReference type="Proteomes" id="UP000018511">
    <property type="component" value="Unassembled WGS sequence"/>
</dbReference>
<gene>
    <name evidence="1" type="ORF">O164_17395</name>
</gene>
<evidence type="ECO:0000313" key="1">
    <source>
        <dbReference type="EMBL" id="ESW38521.1"/>
    </source>
</evidence>
<evidence type="ECO:0000313" key="2">
    <source>
        <dbReference type="Proteomes" id="UP000018511"/>
    </source>
</evidence>
<protein>
    <submittedName>
        <fullName evidence="1">Uncharacterized protein</fullName>
    </submittedName>
</protein>